<reference evidence="16" key="1">
    <citation type="submission" date="2020-05" db="EMBL/GenBank/DDBJ databases">
        <authorList>
            <person name="Rincon C."/>
            <person name="Sanders R I."/>
            <person name="Robbins C."/>
            <person name="Chaturvedi A."/>
        </authorList>
    </citation>
    <scope>NUCLEOTIDE SEQUENCE</scope>
    <source>
        <strain evidence="16">CHB12</strain>
    </source>
</reference>
<dbReference type="GO" id="GO:0004601">
    <property type="term" value="F:peroxidase activity"/>
    <property type="evidence" value="ECO:0007669"/>
    <property type="project" value="TreeGrafter"/>
</dbReference>
<protein>
    <recommendedName>
        <fullName evidence="18">Heme peroxidase</fullName>
    </recommendedName>
</protein>
<feature type="transmembrane region" description="Helical" evidence="10">
    <location>
        <begin position="863"/>
        <end position="887"/>
    </location>
</feature>
<dbReference type="SMART" id="SM00665">
    <property type="entry name" value="B561"/>
    <property type="match status" value="1"/>
</dbReference>
<dbReference type="PROSITE" id="PS50255">
    <property type="entry name" value="CYTOCHROME_B5_2"/>
    <property type="match status" value="1"/>
</dbReference>
<feature type="domain" description="DOMON" evidence="13">
    <location>
        <begin position="568"/>
        <end position="686"/>
    </location>
</feature>
<dbReference type="Pfam" id="PF00173">
    <property type="entry name" value="Cyt-b5"/>
    <property type="match status" value="1"/>
</dbReference>
<keyword evidence="8" id="KW-0325">Glycoprotein</keyword>
<evidence type="ECO:0000256" key="9">
    <source>
        <dbReference type="PIRSR" id="PIRSR619791-2"/>
    </source>
</evidence>
<dbReference type="Pfam" id="PF00970">
    <property type="entry name" value="FAD_binding_6"/>
    <property type="match status" value="1"/>
</dbReference>
<evidence type="ECO:0000256" key="8">
    <source>
        <dbReference type="ARBA" id="ARBA00023180"/>
    </source>
</evidence>
<dbReference type="OrthoDB" id="823504at2759"/>
<comment type="caution">
    <text evidence="16">The sequence shown here is derived from an EMBL/GenBank/DDBJ whole genome shotgun (WGS) entry which is preliminary data.</text>
</comment>
<dbReference type="Pfam" id="PF03351">
    <property type="entry name" value="DOMON"/>
    <property type="match status" value="1"/>
</dbReference>
<dbReference type="Pfam" id="PF03188">
    <property type="entry name" value="Cytochrom_B561"/>
    <property type="match status" value="1"/>
</dbReference>
<organism evidence="16 17">
    <name type="scientific">Rhizophagus irregularis</name>
    <dbReference type="NCBI Taxonomy" id="588596"/>
    <lineage>
        <taxon>Eukaryota</taxon>
        <taxon>Fungi</taxon>
        <taxon>Fungi incertae sedis</taxon>
        <taxon>Mucoromycota</taxon>
        <taxon>Glomeromycotina</taxon>
        <taxon>Glomeromycetes</taxon>
        <taxon>Glomerales</taxon>
        <taxon>Glomeraceae</taxon>
        <taxon>Rhizophagus</taxon>
    </lineage>
</organism>
<dbReference type="PANTHER" id="PTHR11475:SF4">
    <property type="entry name" value="CHORION PEROXIDASE"/>
    <property type="match status" value="1"/>
</dbReference>
<evidence type="ECO:0000259" key="13">
    <source>
        <dbReference type="PROSITE" id="PS50836"/>
    </source>
</evidence>
<evidence type="ECO:0000259" key="14">
    <source>
        <dbReference type="PROSITE" id="PS50939"/>
    </source>
</evidence>
<evidence type="ECO:0000259" key="15">
    <source>
        <dbReference type="PROSITE" id="PS51384"/>
    </source>
</evidence>
<evidence type="ECO:0000259" key="12">
    <source>
        <dbReference type="PROSITE" id="PS50255"/>
    </source>
</evidence>
<feature type="transmembrane region" description="Helical" evidence="10">
    <location>
        <begin position="761"/>
        <end position="779"/>
    </location>
</feature>
<dbReference type="PANTHER" id="PTHR11475">
    <property type="entry name" value="OXIDASE/PEROXIDASE"/>
    <property type="match status" value="1"/>
</dbReference>
<evidence type="ECO:0000256" key="5">
    <source>
        <dbReference type="ARBA" id="ARBA00022982"/>
    </source>
</evidence>
<keyword evidence="11" id="KW-0732">Signal</keyword>
<feature type="domain" description="Cytochrome b5 heme-binding" evidence="12">
    <location>
        <begin position="921"/>
        <end position="979"/>
    </location>
</feature>
<evidence type="ECO:0000256" key="3">
    <source>
        <dbReference type="ARBA" id="ARBA00022448"/>
    </source>
</evidence>
<feature type="transmembrane region" description="Helical" evidence="10">
    <location>
        <begin position="834"/>
        <end position="851"/>
    </location>
</feature>
<evidence type="ECO:0000256" key="6">
    <source>
        <dbReference type="ARBA" id="ARBA00022989"/>
    </source>
</evidence>
<keyword evidence="9" id="KW-0479">Metal-binding</keyword>
<dbReference type="EMBL" id="CAGKOT010000027">
    <property type="protein sequence ID" value="CAB5370088.1"/>
    <property type="molecule type" value="Genomic_DNA"/>
</dbReference>
<dbReference type="PROSITE" id="PS51384">
    <property type="entry name" value="FAD_FR"/>
    <property type="match status" value="1"/>
</dbReference>
<evidence type="ECO:0000256" key="7">
    <source>
        <dbReference type="ARBA" id="ARBA00023136"/>
    </source>
</evidence>
<feature type="domain" description="Cytochrome b561" evidence="14">
    <location>
        <begin position="692"/>
        <end position="889"/>
    </location>
</feature>
<keyword evidence="4 10" id="KW-0812">Transmembrane</keyword>
<keyword evidence="9" id="KW-0408">Iron</keyword>
<dbReference type="Pfam" id="PF00175">
    <property type="entry name" value="NAD_binding_1"/>
    <property type="match status" value="1"/>
</dbReference>
<feature type="chain" id="PRO_5038137759" description="Heme peroxidase" evidence="11">
    <location>
        <begin position="22"/>
        <end position="1441"/>
    </location>
</feature>
<keyword evidence="7 10" id="KW-0472">Membrane</keyword>
<dbReference type="PROSITE" id="PS50292">
    <property type="entry name" value="PEROXIDASE_3"/>
    <property type="match status" value="1"/>
</dbReference>
<dbReference type="InterPro" id="IPR001199">
    <property type="entry name" value="Cyt_B5-like_heme/steroid-bd"/>
</dbReference>
<dbReference type="InterPro" id="IPR045266">
    <property type="entry name" value="DOH_DOMON"/>
</dbReference>
<feature type="binding site" description="axial binding residue" evidence="9">
    <location>
        <position position="340"/>
    </location>
    <ligand>
        <name>heme b</name>
        <dbReference type="ChEBI" id="CHEBI:60344"/>
    </ligand>
    <ligandPart>
        <name>Fe</name>
        <dbReference type="ChEBI" id="CHEBI:18248"/>
    </ligandPart>
</feature>
<feature type="domain" description="FAD-binding FR-type" evidence="15">
    <location>
        <begin position="1098"/>
        <end position="1208"/>
    </location>
</feature>
<dbReference type="InterPro" id="IPR008333">
    <property type="entry name" value="Cbr1-like_FAD-bd_dom"/>
</dbReference>
<dbReference type="GO" id="GO:0046872">
    <property type="term" value="F:metal ion binding"/>
    <property type="evidence" value="ECO:0007669"/>
    <property type="project" value="UniProtKB-KW"/>
</dbReference>
<comment type="cofactor">
    <cofactor evidence="1">
        <name>FAD</name>
        <dbReference type="ChEBI" id="CHEBI:57692"/>
    </cofactor>
</comment>
<evidence type="ECO:0000256" key="10">
    <source>
        <dbReference type="SAM" id="Phobius"/>
    </source>
</evidence>
<dbReference type="PROSITE" id="PS50939">
    <property type="entry name" value="CYTOCHROME_B561"/>
    <property type="match status" value="1"/>
</dbReference>
<accession>A0A915ZD09</accession>
<dbReference type="InterPro" id="IPR001433">
    <property type="entry name" value="OxRdtase_FAD/NAD-bd"/>
</dbReference>
<keyword evidence="5" id="KW-0249">Electron transport</keyword>
<dbReference type="SMART" id="SM00664">
    <property type="entry name" value="DoH"/>
    <property type="match status" value="1"/>
</dbReference>
<dbReference type="VEuPathDB" id="FungiDB:RhiirFUN_025237"/>
<dbReference type="Proteomes" id="UP000684084">
    <property type="component" value="Unassembled WGS sequence"/>
</dbReference>
<feature type="transmembrane region" description="Helical" evidence="10">
    <location>
        <begin position="725"/>
        <end position="749"/>
    </location>
</feature>
<gene>
    <name evidence="16" type="ORF">CHRIB12_LOCUS12504</name>
</gene>
<name>A0A915ZD09_9GLOM</name>
<dbReference type="CDD" id="cd08760">
    <property type="entry name" value="Cyt_b561_FRRS1_like"/>
    <property type="match status" value="1"/>
</dbReference>
<dbReference type="Pfam" id="PF03098">
    <property type="entry name" value="An_peroxidase"/>
    <property type="match status" value="1"/>
</dbReference>
<evidence type="ECO:0000256" key="1">
    <source>
        <dbReference type="ARBA" id="ARBA00001974"/>
    </source>
</evidence>
<dbReference type="PROSITE" id="PS50836">
    <property type="entry name" value="DOMON"/>
    <property type="match status" value="1"/>
</dbReference>
<evidence type="ECO:0000313" key="17">
    <source>
        <dbReference type="Proteomes" id="UP000684084"/>
    </source>
</evidence>
<feature type="transmembrane region" description="Helical" evidence="10">
    <location>
        <begin position="791"/>
        <end position="813"/>
    </location>
</feature>
<feature type="signal peptide" evidence="11">
    <location>
        <begin position="1"/>
        <end position="21"/>
    </location>
</feature>
<keyword evidence="6 10" id="KW-1133">Transmembrane helix</keyword>
<sequence length="1441" mass="164519">MLIRITNLILLILCFIKTVVSQYDASNESFSYMREFPPGPFYPNGVGKMLKTPMDSLPNNAVPTVKCVDPLPIGAFPLPRCISNEFAYNLGPSINLNNLKQQSELRSRRRTNHMATWFGQYISFDITVSLTTIPSNPIYIPADDATFNPPSSIPGELPAKGVTSLPFNLSEVLPGTSDPLNSVRNGVSLVSPLLDLDMVYGAYNAPDGTFKTIRNGTSCYLLTTDNGKYPPKDDSGNYIRSTSTSSRSWTLFTMAINTIWIREHNRKCKELFDIHGNSWTDQRYFEEARRWNIALFQKTASEEYLGTVLGRPLPAYEGYKPDVVPGIDTFFATVSFRYGHSELSDSYRIQDMYGDTIYDLPLERTKEENLLEAFGLDRVLSSMALQRQEEVDVFFNDASRNLNFSHIYDLYAFDISRTRDRGIALYNVVREAYGLPRKNTWEEVTSNKYISNRLQFLYPNGPDTMEAFVGAFSEDHLDGSNFGELLNASIVTQFNRIRATDKTWWESHEAFNDTEREILRNSTFRQIITRNLVIDGIDESKFVGNIWAVQPPVELENAIDEKNLSPWSSYSIKYNLDSSHIYFQVELQTAGGEGWFGMGFDPSDNGMTNAEFIIGIVNNKDIDISNYISDGGYHPPLRQTPEGLEIISKNVDDASGTAKINFRRLLTPPKRKPIRHGQMKYIMAYNPSSSGFSYHQNNRHMALIDFYTREIGAVDIKELQRVTRLLHGIGMFVTWCLFFPISVFIVRFLKHTNNYLRIHRTIQLLGGISISSFGAAAIATMSNNVKSPHAWMGLVIYTLVFFELGLGFVSVWGQASVVSVNHGYPRLTKRIHKVFGITLLIASWINIYLGIDTFTLSYSYNPLFWKISYAIWIFLLIIMFVIGEYWWRKEGSFSRLYNEEEDAELDRRKSTLYGDKDYDKLPEFTWEDVNERVQRGAFLVVCDGFVVDFRKWIGVHPGGAKILEKVIGTDITNEFYNRHKNLDIVEDVDTPETRLLSPCTNSNNTPEYQNFGNLVRRHSVAKIIDKINTKYFTHSPLATHGHSAFATKKMMDMVIGRINENPPFIESDSLPNSPIFMSFSSKFSEGIKHDDNTMSQRAKFRRYKLTSRSTVNNSKKFPVVKFTFTRVFQDEKDCWDEAFLPGQYIEIKSRIKGQVIVRSYTPIQGRLSKSFYIYVKIYPNGLMSTHLNEQLKGVEIQVRGPFDVSDRNKFMNNVQGETRRTSIQVPISSTFPTSPTKSSLINPDSVDGRWEELFMICGGTGISPMLQLIKYHLLRESESVEERDRKTRMYLLYGNREIDDVIDSNALREYERSSRGMLEIIYVFSVPPPNESNELSYLQGSITSDIIQKWFSDIKAKNSAHTARQSPTLDFSPTFQPYPPYQYPQVGSPSGIIHSPTSSFPKYGSARNTKIAVCGPPEMMLNVKQTLTDMGYSEREYILLI</sequence>
<keyword evidence="9" id="KW-0349">Heme</keyword>
<proteinExistence type="predicted"/>
<dbReference type="GO" id="GO:0016020">
    <property type="term" value="C:membrane"/>
    <property type="evidence" value="ECO:0007669"/>
    <property type="project" value="UniProtKB-SubCell"/>
</dbReference>
<evidence type="ECO:0000313" key="16">
    <source>
        <dbReference type="EMBL" id="CAB5370088.1"/>
    </source>
</evidence>
<dbReference type="CDD" id="cd06183">
    <property type="entry name" value="cyt_b5_reduct_like"/>
    <property type="match status" value="1"/>
</dbReference>
<comment type="subcellular location">
    <subcellularLocation>
        <location evidence="2">Membrane</location>
    </subcellularLocation>
</comment>
<dbReference type="InterPro" id="IPR006593">
    <property type="entry name" value="Cyt_b561/ferric_Rdtase_TM"/>
</dbReference>
<evidence type="ECO:0008006" key="18">
    <source>
        <dbReference type="Google" id="ProtNLM"/>
    </source>
</evidence>
<evidence type="ECO:0000256" key="4">
    <source>
        <dbReference type="ARBA" id="ARBA00022692"/>
    </source>
</evidence>
<dbReference type="CDD" id="cd09631">
    <property type="entry name" value="DOMON_DOH"/>
    <property type="match status" value="1"/>
</dbReference>
<dbReference type="InterPro" id="IPR005018">
    <property type="entry name" value="DOMON_domain"/>
</dbReference>
<dbReference type="InterPro" id="IPR019791">
    <property type="entry name" value="Haem_peroxidase_animal"/>
</dbReference>
<evidence type="ECO:0000256" key="11">
    <source>
        <dbReference type="SAM" id="SignalP"/>
    </source>
</evidence>
<keyword evidence="3" id="KW-0813">Transport</keyword>
<dbReference type="VEuPathDB" id="FungiDB:RhiirFUN_020838"/>
<evidence type="ECO:0000256" key="2">
    <source>
        <dbReference type="ARBA" id="ARBA00004370"/>
    </source>
</evidence>
<dbReference type="InterPro" id="IPR017927">
    <property type="entry name" value="FAD-bd_FR_type"/>
</dbReference>